<dbReference type="GO" id="GO:0005509">
    <property type="term" value="F:calcium ion binding"/>
    <property type="evidence" value="ECO:0007669"/>
    <property type="project" value="TreeGrafter"/>
</dbReference>
<feature type="region of interest" description="Disordered" evidence="1">
    <location>
        <begin position="63"/>
        <end position="83"/>
    </location>
</feature>
<dbReference type="GO" id="GO:0000149">
    <property type="term" value="F:SNARE binding"/>
    <property type="evidence" value="ECO:0007669"/>
    <property type="project" value="TreeGrafter"/>
</dbReference>
<feature type="compositionally biased region" description="Polar residues" evidence="1">
    <location>
        <begin position="65"/>
        <end position="79"/>
    </location>
</feature>
<dbReference type="GO" id="GO:0005544">
    <property type="term" value="F:calcium-dependent phospholipid binding"/>
    <property type="evidence" value="ECO:0007669"/>
    <property type="project" value="TreeGrafter"/>
</dbReference>
<dbReference type="InterPro" id="IPR000008">
    <property type="entry name" value="C2_dom"/>
</dbReference>
<dbReference type="PANTHER" id="PTHR10024">
    <property type="entry name" value="SYNAPTOTAGMIN"/>
    <property type="match status" value="1"/>
</dbReference>
<feature type="domain" description="C2" evidence="3">
    <location>
        <begin position="241"/>
        <end position="376"/>
    </location>
</feature>
<feature type="domain" description="C2" evidence="3">
    <location>
        <begin position="105"/>
        <end position="228"/>
    </location>
</feature>
<protein>
    <submittedName>
        <fullName evidence="4">C2 domain-containing protein</fullName>
    </submittedName>
</protein>
<evidence type="ECO:0000313" key="4">
    <source>
        <dbReference type="WBParaSite" id="HDID_0000531901-mRNA-1"/>
    </source>
</evidence>
<dbReference type="PANTHER" id="PTHR10024:SF369">
    <property type="entry name" value="FI18813P1"/>
    <property type="match status" value="1"/>
</dbReference>
<dbReference type="Gene3D" id="2.60.40.150">
    <property type="entry name" value="C2 domain"/>
    <property type="match status" value="2"/>
</dbReference>
<dbReference type="GO" id="GO:0001786">
    <property type="term" value="F:phosphatidylserine binding"/>
    <property type="evidence" value="ECO:0007669"/>
    <property type="project" value="TreeGrafter"/>
</dbReference>
<dbReference type="InterPro" id="IPR035892">
    <property type="entry name" value="C2_domain_sf"/>
</dbReference>
<proteinExistence type="predicted"/>
<dbReference type="GO" id="GO:0006906">
    <property type="term" value="P:vesicle fusion"/>
    <property type="evidence" value="ECO:0007669"/>
    <property type="project" value="TreeGrafter"/>
</dbReference>
<evidence type="ECO:0000256" key="2">
    <source>
        <dbReference type="SAM" id="Phobius"/>
    </source>
</evidence>
<dbReference type="PROSITE" id="PS50004">
    <property type="entry name" value="C2"/>
    <property type="match status" value="2"/>
</dbReference>
<dbReference type="GO" id="GO:0030276">
    <property type="term" value="F:clathrin binding"/>
    <property type="evidence" value="ECO:0007669"/>
    <property type="project" value="TreeGrafter"/>
</dbReference>
<dbReference type="GO" id="GO:0070382">
    <property type="term" value="C:exocytic vesicle"/>
    <property type="evidence" value="ECO:0007669"/>
    <property type="project" value="TreeGrafter"/>
</dbReference>
<dbReference type="GO" id="GO:0005886">
    <property type="term" value="C:plasma membrane"/>
    <property type="evidence" value="ECO:0007669"/>
    <property type="project" value="TreeGrafter"/>
</dbReference>
<sequence length="380" mass="42762">LMNNPGAIVGFIIVFTFMVLAIGTTAYVVVRKRRRLADGMWSSTRDDIKRTLNLGKEQLLDEPHSFSSSYNGETPNNNFRHLPSPDKPVNEVEHASRTPNHTVKGLGKLQFSASYDNAVQELQISILRCMDLPNLDPTLNTVDSYVKLELLPEKTHRVKTRVVRGSNNPFFGEAFTMNQVPLNLLKAGSLHFIIVGFDRHSKDSLIGEVVCPLSHLDLNLSKEVTITREILKRKFSASDKNRGLLLISLCYLPAACRITAVVLKAEGLPKVDLAGSAGNPYVKLYLLENDRRIAKKKTHVKKRTSNPVFNEAFALDIPPNAKLEDIKLDFRMVNWERDSPSKVVGHVILGYSGSDRARQHWKRAIENPRKQVAEWHNILA</sequence>
<dbReference type="WBParaSite" id="HDID_0000531901-mRNA-1">
    <property type="protein sequence ID" value="HDID_0000531901-mRNA-1"/>
    <property type="gene ID" value="HDID_0000531901"/>
</dbReference>
<dbReference type="GO" id="GO:0048791">
    <property type="term" value="P:calcium ion-regulated exocytosis of neurotransmitter"/>
    <property type="evidence" value="ECO:0007669"/>
    <property type="project" value="TreeGrafter"/>
</dbReference>
<dbReference type="STRING" id="6216.A0A0R3SK54"/>
<name>A0A0R3SK54_HYMDI</name>
<dbReference type="Pfam" id="PF00168">
    <property type="entry name" value="C2"/>
    <property type="match status" value="2"/>
</dbReference>
<dbReference type="GO" id="GO:0030424">
    <property type="term" value="C:axon"/>
    <property type="evidence" value="ECO:0007669"/>
    <property type="project" value="TreeGrafter"/>
</dbReference>
<keyword evidence="2" id="KW-1133">Transmembrane helix</keyword>
<evidence type="ECO:0000259" key="3">
    <source>
        <dbReference type="PROSITE" id="PS50004"/>
    </source>
</evidence>
<keyword evidence="2" id="KW-0812">Transmembrane</keyword>
<evidence type="ECO:0000256" key="1">
    <source>
        <dbReference type="SAM" id="MobiDB-lite"/>
    </source>
</evidence>
<dbReference type="SUPFAM" id="SSF49562">
    <property type="entry name" value="C2 domain (Calcium/lipid-binding domain, CaLB)"/>
    <property type="match status" value="2"/>
</dbReference>
<accession>A0A0R3SK54</accession>
<dbReference type="GO" id="GO:0098793">
    <property type="term" value="C:presynapse"/>
    <property type="evidence" value="ECO:0007669"/>
    <property type="project" value="GOC"/>
</dbReference>
<reference evidence="4" key="1">
    <citation type="submission" date="2017-02" db="UniProtKB">
        <authorList>
            <consortium name="WormBaseParasite"/>
        </authorList>
    </citation>
    <scope>IDENTIFICATION</scope>
</reference>
<dbReference type="AlphaFoldDB" id="A0A0R3SK54"/>
<keyword evidence="2" id="KW-0472">Membrane</keyword>
<dbReference type="SMART" id="SM00239">
    <property type="entry name" value="C2"/>
    <property type="match status" value="2"/>
</dbReference>
<feature type="transmembrane region" description="Helical" evidence="2">
    <location>
        <begin position="6"/>
        <end position="30"/>
    </location>
</feature>
<organism evidence="4">
    <name type="scientific">Hymenolepis diminuta</name>
    <name type="common">Rat tapeworm</name>
    <dbReference type="NCBI Taxonomy" id="6216"/>
    <lineage>
        <taxon>Eukaryota</taxon>
        <taxon>Metazoa</taxon>
        <taxon>Spiralia</taxon>
        <taxon>Lophotrochozoa</taxon>
        <taxon>Platyhelminthes</taxon>
        <taxon>Cestoda</taxon>
        <taxon>Eucestoda</taxon>
        <taxon>Cyclophyllidea</taxon>
        <taxon>Hymenolepididae</taxon>
        <taxon>Hymenolepis</taxon>
    </lineage>
</organism>